<feature type="chain" id="PRO_5015699582" description="non-specific serine/threonine protein kinase" evidence="7">
    <location>
        <begin position="26"/>
        <end position="261"/>
    </location>
</feature>
<organism evidence="10 11">
    <name type="scientific">Artemisia annua</name>
    <name type="common">Sweet wormwood</name>
    <dbReference type="NCBI Taxonomy" id="35608"/>
    <lineage>
        <taxon>Eukaryota</taxon>
        <taxon>Viridiplantae</taxon>
        <taxon>Streptophyta</taxon>
        <taxon>Embryophyta</taxon>
        <taxon>Tracheophyta</taxon>
        <taxon>Spermatophyta</taxon>
        <taxon>Magnoliopsida</taxon>
        <taxon>eudicotyledons</taxon>
        <taxon>Gunneridae</taxon>
        <taxon>Pentapetalae</taxon>
        <taxon>asterids</taxon>
        <taxon>campanulids</taxon>
        <taxon>Asterales</taxon>
        <taxon>Asteraceae</taxon>
        <taxon>Asteroideae</taxon>
        <taxon>Anthemideae</taxon>
        <taxon>Artemisiinae</taxon>
        <taxon>Artemisia</taxon>
    </lineage>
</organism>
<evidence type="ECO:0000259" key="8">
    <source>
        <dbReference type="Pfam" id="PF13947"/>
    </source>
</evidence>
<protein>
    <recommendedName>
        <fullName evidence="2">non-specific serine/threonine protein kinase</fullName>
        <ecNumber evidence="2">2.7.11.1</ecNumber>
    </recommendedName>
</protein>
<gene>
    <name evidence="10" type="ORF">CTI12_AA380680</name>
</gene>
<evidence type="ECO:0000256" key="5">
    <source>
        <dbReference type="ARBA" id="ARBA00047899"/>
    </source>
</evidence>
<dbReference type="EMBL" id="PKPP01005307">
    <property type="protein sequence ID" value="PWA60631.1"/>
    <property type="molecule type" value="Genomic_DNA"/>
</dbReference>
<evidence type="ECO:0000256" key="1">
    <source>
        <dbReference type="ARBA" id="ARBA00004167"/>
    </source>
</evidence>
<name>A0A2U1MH88_ARTAN</name>
<dbReference type="GO" id="GO:0016020">
    <property type="term" value="C:membrane"/>
    <property type="evidence" value="ECO:0007669"/>
    <property type="project" value="UniProtKB-SubCell"/>
</dbReference>
<dbReference type="PANTHER" id="PTHR33138:SF88">
    <property type="entry name" value="WALL-ASSOCIATED RECEPTOR KINASE"/>
    <property type="match status" value="1"/>
</dbReference>
<evidence type="ECO:0000256" key="2">
    <source>
        <dbReference type="ARBA" id="ARBA00012513"/>
    </source>
</evidence>
<dbReference type="Pfam" id="PF13947">
    <property type="entry name" value="GUB_WAK_bind"/>
    <property type="match status" value="1"/>
</dbReference>
<feature type="domain" description="Wall-associated receptor kinase galacturonan-binding" evidence="8">
    <location>
        <begin position="36"/>
        <end position="98"/>
    </location>
</feature>
<comment type="subcellular location">
    <subcellularLocation>
        <location evidence="1">Membrane</location>
        <topology evidence="1">Single-pass membrane protein</topology>
    </subcellularLocation>
</comment>
<keyword evidence="3 7" id="KW-0732">Signal</keyword>
<evidence type="ECO:0000256" key="4">
    <source>
        <dbReference type="ARBA" id="ARBA00023180"/>
    </source>
</evidence>
<reference evidence="10 11" key="1">
    <citation type="journal article" date="2018" name="Mol. Plant">
        <title>The genome of Artemisia annua provides insight into the evolution of Asteraceae family and artemisinin biosynthesis.</title>
        <authorList>
            <person name="Shen Q."/>
            <person name="Zhang L."/>
            <person name="Liao Z."/>
            <person name="Wang S."/>
            <person name="Yan T."/>
            <person name="Shi P."/>
            <person name="Liu M."/>
            <person name="Fu X."/>
            <person name="Pan Q."/>
            <person name="Wang Y."/>
            <person name="Lv Z."/>
            <person name="Lu X."/>
            <person name="Zhang F."/>
            <person name="Jiang W."/>
            <person name="Ma Y."/>
            <person name="Chen M."/>
            <person name="Hao X."/>
            <person name="Li L."/>
            <person name="Tang Y."/>
            <person name="Lv G."/>
            <person name="Zhou Y."/>
            <person name="Sun X."/>
            <person name="Brodelius P.E."/>
            <person name="Rose J.K.C."/>
            <person name="Tang K."/>
        </authorList>
    </citation>
    <scope>NUCLEOTIDE SEQUENCE [LARGE SCALE GENOMIC DNA]</scope>
    <source>
        <strain evidence="11">cv. Huhao1</strain>
        <tissue evidence="10">Leaf</tissue>
    </source>
</reference>
<dbReference type="OrthoDB" id="1303655at2759"/>
<dbReference type="PANTHER" id="PTHR33138">
    <property type="entry name" value="OS01G0690200 PROTEIN"/>
    <property type="match status" value="1"/>
</dbReference>
<comment type="caution">
    <text evidence="10">The sequence shown here is derived from an EMBL/GenBank/DDBJ whole genome shotgun (WGS) entry which is preliminary data.</text>
</comment>
<feature type="signal peptide" evidence="7">
    <location>
        <begin position="1"/>
        <end position="25"/>
    </location>
</feature>
<keyword evidence="4" id="KW-0325">Glycoprotein</keyword>
<comment type="catalytic activity">
    <reaction evidence="5">
        <text>L-threonyl-[protein] + ATP = O-phospho-L-threonyl-[protein] + ADP + H(+)</text>
        <dbReference type="Rhea" id="RHEA:46608"/>
        <dbReference type="Rhea" id="RHEA-COMP:11060"/>
        <dbReference type="Rhea" id="RHEA-COMP:11605"/>
        <dbReference type="ChEBI" id="CHEBI:15378"/>
        <dbReference type="ChEBI" id="CHEBI:30013"/>
        <dbReference type="ChEBI" id="CHEBI:30616"/>
        <dbReference type="ChEBI" id="CHEBI:61977"/>
        <dbReference type="ChEBI" id="CHEBI:456216"/>
        <dbReference type="EC" id="2.7.11.1"/>
    </reaction>
</comment>
<feature type="domain" description="Wall-associated receptor kinase C-terminal" evidence="9">
    <location>
        <begin position="162"/>
        <end position="234"/>
    </location>
</feature>
<dbReference type="Pfam" id="PF14380">
    <property type="entry name" value="WAK_assoc"/>
    <property type="match status" value="1"/>
</dbReference>
<dbReference type="InterPro" id="IPR025287">
    <property type="entry name" value="WAK_GUB"/>
</dbReference>
<evidence type="ECO:0000256" key="7">
    <source>
        <dbReference type="SAM" id="SignalP"/>
    </source>
</evidence>
<dbReference type="InterPro" id="IPR032872">
    <property type="entry name" value="WAK_assoc_C"/>
</dbReference>
<dbReference type="EC" id="2.7.11.1" evidence="2"/>
<evidence type="ECO:0000256" key="3">
    <source>
        <dbReference type="ARBA" id="ARBA00022729"/>
    </source>
</evidence>
<dbReference type="GO" id="GO:0030247">
    <property type="term" value="F:polysaccharide binding"/>
    <property type="evidence" value="ECO:0007669"/>
    <property type="project" value="InterPro"/>
</dbReference>
<evidence type="ECO:0000256" key="6">
    <source>
        <dbReference type="ARBA" id="ARBA00048679"/>
    </source>
</evidence>
<dbReference type="AlphaFoldDB" id="A0A2U1MH88"/>
<dbReference type="GO" id="GO:0004674">
    <property type="term" value="F:protein serine/threonine kinase activity"/>
    <property type="evidence" value="ECO:0007669"/>
    <property type="project" value="UniProtKB-EC"/>
</dbReference>
<evidence type="ECO:0000313" key="11">
    <source>
        <dbReference type="Proteomes" id="UP000245207"/>
    </source>
</evidence>
<proteinExistence type="predicted"/>
<dbReference type="Proteomes" id="UP000245207">
    <property type="component" value="Unassembled WGS sequence"/>
</dbReference>
<keyword evidence="11" id="KW-1185">Reference proteome</keyword>
<sequence length="261" mass="29446">MDYSPCLHFILFVLLILIKPPTSLCANDSRYTSCGTEFACKSLRYIKYPFWGGNRPDFCGKLGYKLDCVNETTVISIKSLNYSVIDVDYRSHYIKVARMDYLGDICRPSILVSTTIDFTLFNYTSGTQNLTLGYGCPLYHPGDADLDYPCTINNTRTNIVVNPSIECNQTISIPVFDNVVSDLELGRIKLGHALDRGFTLEWYVESELCKNCILSNGSCGIDDYKNFICYCRDGSSSQRGCGIRPGIFTCHVYLHFFLNIC</sequence>
<dbReference type="STRING" id="35608.A0A2U1MH88"/>
<accession>A0A2U1MH88</accession>
<evidence type="ECO:0000259" key="9">
    <source>
        <dbReference type="Pfam" id="PF14380"/>
    </source>
</evidence>
<evidence type="ECO:0000313" key="10">
    <source>
        <dbReference type="EMBL" id="PWA60631.1"/>
    </source>
</evidence>
<comment type="catalytic activity">
    <reaction evidence="6">
        <text>L-seryl-[protein] + ATP = O-phospho-L-seryl-[protein] + ADP + H(+)</text>
        <dbReference type="Rhea" id="RHEA:17989"/>
        <dbReference type="Rhea" id="RHEA-COMP:9863"/>
        <dbReference type="Rhea" id="RHEA-COMP:11604"/>
        <dbReference type="ChEBI" id="CHEBI:15378"/>
        <dbReference type="ChEBI" id="CHEBI:29999"/>
        <dbReference type="ChEBI" id="CHEBI:30616"/>
        <dbReference type="ChEBI" id="CHEBI:83421"/>
        <dbReference type="ChEBI" id="CHEBI:456216"/>
        <dbReference type="EC" id="2.7.11.1"/>
    </reaction>
</comment>